<dbReference type="AlphaFoldDB" id="A0A0J6WHA1"/>
<gene>
    <name evidence="3" type="ORF">MOBUDSM44075_00071</name>
</gene>
<keyword evidence="2" id="KW-0812">Transmembrane</keyword>
<dbReference type="PATRIC" id="fig|1807.14.peg.74"/>
<dbReference type="Proteomes" id="UP000036313">
    <property type="component" value="Unassembled WGS sequence"/>
</dbReference>
<protein>
    <submittedName>
        <fullName evidence="3">Uncharacterized protein</fullName>
    </submittedName>
</protein>
<dbReference type="EMBL" id="JYNU01000001">
    <property type="protein sequence ID" value="KMO81949.1"/>
    <property type="molecule type" value="Genomic_DNA"/>
</dbReference>
<sequence>MSVTSKTRSAARTGLKIQRRVALAQFLFVPTLLTATLLTGALIIAHKRDRSASNVETLPVPDSPAATA</sequence>
<keyword evidence="2" id="KW-1133">Transmembrane helix</keyword>
<comment type="caution">
    <text evidence="3">The sequence shown here is derived from an EMBL/GenBank/DDBJ whole genome shotgun (WGS) entry which is preliminary data.</text>
</comment>
<organism evidence="3 4">
    <name type="scientific">Mycolicibacterium obuense</name>
    <dbReference type="NCBI Taxonomy" id="1807"/>
    <lineage>
        <taxon>Bacteria</taxon>
        <taxon>Bacillati</taxon>
        <taxon>Actinomycetota</taxon>
        <taxon>Actinomycetes</taxon>
        <taxon>Mycobacteriales</taxon>
        <taxon>Mycobacteriaceae</taxon>
        <taxon>Mycolicibacterium</taxon>
    </lineage>
</organism>
<name>A0A0J6WHA1_9MYCO</name>
<evidence type="ECO:0000256" key="2">
    <source>
        <dbReference type="SAM" id="Phobius"/>
    </source>
</evidence>
<evidence type="ECO:0000256" key="1">
    <source>
        <dbReference type="SAM" id="MobiDB-lite"/>
    </source>
</evidence>
<proteinExistence type="predicted"/>
<reference evidence="3 4" key="1">
    <citation type="journal article" date="2015" name="Genome Biol. Evol.">
        <title>Characterization of Three Mycobacterium spp. with Potential Use in Bioremediation by Genome Sequencing and Comparative Genomics.</title>
        <authorList>
            <person name="Das S."/>
            <person name="Pettersson B.M."/>
            <person name="Behra P.R."/>
            <person name="Ramesh M."/>
            <person name="Dasgupta S."/>
            <person name="Bhattacharya A."/>
            <person name="Kirsebom L.A."/>
        </authorList>
    </citation>
    <scope>NUCLEOTIDE SEQUENCE [LARGE SCALE GENOMIC DNA]</scope>
    <source>
        <strain evidence="3 4">DSM 44075</strain>
    </source>
</reference>
<feature type="transmembrane region" description="Helical" evidence="2">
    <location>
        <begin position="21"/>
        <end position="45"/>
    </location>
</feature>
<feature type="region of interest" description="Disordered" evidence="1">
    <location>
        <begin position="49"/>
        <end position="68"/>
    </location>
</feature>
<accession>A0A0J6WHA1</accession>
<evidence type="ECO:0000313" key="3">
    <source>
        <dbReference type="EMBL" id="KMO81949.1"/>
    </source>
</evidence>
<keyword evidence="2" id="KW-0472">Membrane</keyword>
<evidence type="ECO:0000313" key="4">
    <source>
        <dbReference type="Proteomes" id="UP000036313"/>
    </source>
</evidence>